<protein>
    <recommendedName>
        <fullName evidence="4">Oligosaccharide repeat unit polymerase</fullName>
    </recommendedName>
</protein>
<dbReference type="Proteomes" id="UP000575469">
    <property type="component" value="Unassembled WGS sequence"/>
</dbReference>
<evidence type="ECO:0000313" key="3">
    <source>
        <dbReference type="Proteomes" id="UP000575469"/>
    </source>
</evidence>
<evidence type="ECO:0000256" key="1">
    <source>
        <dbReference type="SAM" id="Phobius"/>
    </source>
</evidence>
<dbReference type="AlphaFoldDB" id="A0A848P8U8"/>
<sequence>MNLQRLRCVWLAPLAFFQLYLTLTVFLFFFGPWPWDVKNPITLVCYLMSAQLSIAVGYMMAWRRVGISLSQQTPAVRELAVNECLHFMRVALIITFAMFIPTSLSRTGGFFPDVVSGLQNTGGVYMENQDRLASGNTFVFAEYLRMILSPWLIAVYPIAIVYWARMSWGMRAASVLAIGANMSMYLATGTNKGLADFVVTAPWLIFMGVAAGVLHLKISKRIALVVFVAMFFGFLEFFGNSQLQRAGGVGEFGVFNTGAGMLYANSGWLSDVLTDNLRIIYESLTRYLVQGYYALSLGLQVDHGSTLGLGHSMFLARNADAIFSTTYFSEQSLPGIIESQYGWGMFSLWHSIYPWLASDFGFVGTIPVIGGLAYLLSLSWGMSLTTLRYQWLSLLFLMLVLFFYIPANNQIFQSGETCVGFFLILIGLARAKPLSSSVRPVS</sequence>
<evidence type="ECO:0008006" key="4">
    <source>
        <dbReference type="Google" id="ProtNLM"/>
    </source>
</evidence>
<evidence type="ECO:0000313" key="2">
    <source>
        <dbReference type="EMBL" id="NMV41887.1"/>
    </source>
</evidence>
<feature type="transmembrane region" description="Helical" evidence="1">
    <location>
        <begin position="143"/>
        <end position="163"/>
    </location>
</feature>
<dbReference type="EMBL" id="JABBZM010000040">
    <property type="protein sequence ID" value="NMV41887.1"/>
    <property type="molecule type" value="Genomic_DNA"/>
</dbReference>
<feature type="transmembrane region" description="Helical" evidence="1">
    <location>
        <begin position="170"/>
        <end position="188"/>
    </location>
</feature>
<accession>A0A848P8U8</accession>
<proteinExistence type="predicted"/>
<organism evidence="2 3">
    <name type="scientific">Ralstonia insidiosa</name>
    <dbReference type="NCBI Taxonomy" id="190721"/>
    <lineage>
        <taxon>Bacteria</taxon>
        <taxon>Pseudomonadati</taxon>
        <taxon>Pseudomonadota</taxon>
        <taxon>Betaproteobacteria</taxon>
        <taxon>Burkholderiales</taxon>
        <taxon>Burkholderiaceae</taxon>
        <taxon>Ralstonia</taxon>
    </lineage>
</organism>
<feature type="transmembrane region" description="Helical" evidence="1">
    <location>
        <begin position="9"/>
        <end position="29"/>
    </location>
</feature>
<feature type="transmembrane region" description="Helical" evidence="1">
    <location>
        <begin position="387"/>
        <end position="405"/>
    </location>
</feature>
<feature type="transmembrane region" description="Helical" evidence="1">
    <location>
        <begin position="84"/>
        <end position="104"/>
    </location>
</feature>
<keyword evidence="1" id="KW-0472">Membrane</keyword>
<dbReference type="RefSeq" id="WP_167313322.1">
    <property type="nucleotide sequence ID" value="NZ_JABBZM010000040.1"/>
</dbReference>
<keyword evidence="1" id="KW-0812">Transmembrane</keyword>
<feature type="transmembrane region" description="Helical" evidence="1">
    <location>
        <begin position="194"/>
        <end position="215"/>
    </location>
</feature>
<gene>
    <name evidence="2" type="ORF">HGR00_28630</name>
</gene>
<feature type="transmembrane region" description="Helical" evidence="1">
    <location>
        <begin position="41"/>
        <end position="63"/>
    </location>
</feature>
<reference evidence="2 3" key="1">
    <citation type="submission" date="2020-04" db="EMBL/GenBank/DDBJ databases">
        <title>Ralstonia insidiosa genome sequencing and assembly.</title>
        <authorList>
            <person name="Martins R.C.R."/>
            <person name="Perdigao-Neto L.V."/>
            <person name="Levin A.S.S."/>
            <person name="Costa S.F."/>
        </authorList>
    </citation>
    <scope>NUCLEOTIDE SEQUENCE [LARGE SCALE GENOMIC DNA]</scope>
    <source>
        <strain evidence="2 3">5047</strain>
    </source>
</reference>
<feature type="transmembrane region" description="Helical" evidence="1">
    <location>
        <begin position="222"/>
        <end position="239"/>
    </location>
</feature>
<comment type="caution">
    <text evidence="2">The sequence shown here is derived from an EMBL/GenBank/DDBJ whole genome shotgun (WGS) entry which is preliminary data.</text>
</comment>
<feature type="transmembrane region" description="Helical" evidence="1">
    <location>
        <begin position="352"/>
        <end position="375"/>
    </location>
</feature>
<name>A0A848P8U8_9RALS</name>
<keyword evidence="1" id="KW-1133">Transmembrane helix</keyword>